<dbReference type="Pfam" id="PF08892">
    <property type="entry name" value="YqcI_YcgG"/>
    <property type="match status" value="1"/>
</dbReference>
<gene>
    <name evidence="1" type="ORF">EV196_102418</name>
</gene>
<dbReference type="PANTHER" id="PTHR40045">
    <property type="entry name" value="YCGG FAMILY PROTEIN"/>
    <property type="match status" value="1"/>
</dbReference>
<name>A0A4R1RNG7_9FLAO</name>
<proteinExistence type="predicted"/>
<dbReference type="NCBIfam" id="NF041366">
    <property type="entry name" value="GntA_guanitoxin"/>
    <property type="match status" value="1"/>
</dbReference>
<dbReference type="PANTHER" id="PTHR40045:SF1">
    <property type="entry name" value="YQCI_YCGG FAMILY PROTEIN"/>
    <property type="match status" value="1"/>
</dbReference>
<dbReference type="Proteomes" id="UP000295455">
    <property type="component" value="Unassembled WGS sequence"/>
</dbReference>
<evidence type="ECO:0000313" key="1">
    <source>
        <dbReference type="EMBL" id="TCL67855.1"/>
    </source>
</evidence>
<dbReference type="AlphaFoldDB" id="A0A4R1RNG7"/>
<organism evidence="1 2">
    <name type="scientific">Mariniflexile fucanivorans</name>
    <dbReference type="NCBI Taxonomy" id="264023"/>
    <lineage>
        <taxon>Bacteria</taxon>
        <taxon>Pseudomonadati</taxon>
        <taxon>Bacteroidota</taxon>
        <taxon>Flavobacteriia</taxon>
        <taxon>Flavobacteriales</taxon>
        <taxon>Flavobacteriaceae</taxon>
        <taxon>Mariniflexile</taxon>
    </lineage>
</organism>
<dbReference type="OrthoDB" id="283514at2"/>
<sequence>MFCFKKNNFSSEIEFENTLWAFLQKLHDQDDTSWDSKVSKNPDDFDFSFSVKGKAFYILGMYPGSSRLARRAPYCTVVFNLHCQFEKLREMGVYQSVKRKIRKRDKKLQGHINSVLKDFGTASEAKQYSGRQIEKDWKCPFNQKKI</sequence>
<keyword evidence="2" id="KW-1185">Reference proteome</keyword>
<accession>A0A4R1RNG7</accession>
<dbReference type="EMBL" id="SLUP01000002">
    <property type="protein sequence ID" value="TCL67855.1"/>
    <property type="molecule type" value="Genomic_DNA"/>
</dbReference>
<dbReference type="InterPro" id="IPR014988">
    <property type="entry name" value="Uncharacterised_YqcI/YcgG"/>
</dbReference>
<evidence type="ECO:0000313" key="2">
    <source>
        <dbReference type="Proteomes" id="UP000295455"/>
    </source>
</evidence>
<protein>
    <submittedName>
        <fullName evidence="1">YqcI/YcgG family protein</fullName>
    </submittedName>
</protein>
<reference evidence="1 2" key="1">
    <citation type="submission" date="2019-03" db="EMBL/GenBank/DDBJ databases">
        <title>Genomic Encyclopedia of Type Strains, Phase IV (KMG-IV): sequencing the most valuable type-strain genomes for metagenomic binning, comparative biology and taxonomic classification.</title>
        <authorList>
            <person name="Goeker M."/>
        </authorList>
    </citation>
    <scope>NUCLEOTIDE SEQUENCE [LARGE SCALE GENOMIC DNA]</scope>
    <source>
        <strain evidence="1 2">DSM 18792</strain>
    </source>
</reference>
<comment type="caution">
    <text evidence="1">The sequence shown here is derived from an EMBL/GenBank/DDBJ whole genome shotgun (WGS) entry which is preliminary data.</text>
</comment>